<evidence type="ECO:0000313" key="2">
    <source>
        <dbReference type="EMBL" id="RDY22420.1"/>
    </source>
</evidence>
<dbReference type="Proteomes" id="UP000243494">
    <property type="component" value="Unassembled WGS sequence"/>
</dbReference>
<name>A0A371IPL1_9FIRM</name>
<dbReference type="InterPro" id="IPR012312">
    <property type="entry name" value="Hemerythrin-like"/>
</dbReference>
<dbReference type="AlphaFoldDB" id="A0A371IPL1"/>
<feature type="domain" description="Hemerythrin-like" evidence="1">
    <location>
        <begin position="2"/>
        <end position="129"/>
    </location>
</feature>
<evidence type="ECO:0000313" key="3">
    <source>
        <dbReference type="Proteomes" id="UP000243494"/>
    </source>
</evidence>
<accession>A0A371IPL1</accession>
<dbReference type="RefSeq" id="WP_095405556.1">
    <property type="nucleotide sequence ID" value="NZ_NOJZ02000065.1"/>
</dbReference>
<organism evidence="2 3">
    <name type="scientific">Romboutsia maritimum</name>
    <dbReference type="NCBI Taxonomy" id="2020948"/>
    <lineage>
        <taxon>Bacteria</taxon>
        <taxon>Bacillati</taxon>
        <taxon>Bacillota</taxon>
        <taxon>Clostridia</taxon>
        <taxon>Peptostreptococcales</taxon>
        <taxon>Peptostreptococcaceae</taxon>
        <taxon>Romboutsia</taxon>
    </lineage>
</organism>
<dbReference type="OrthoDB" id="360658at2"/>
<protein>
    <submittedName>
        <fullName evidence="2">Hemerythrin domain-containing protein</fullName>
    </submittedName>
</protein>
<sequence>MINQNLARQHKELYKLLSDMKSLGYNIESNADKIALNINLLDGKINLHLQSEDKYLYSLLLNSSNTEVRRIAKNFITEMGHISKTFNEFKAKFNTKNRILNNINEFKLEYPMIMNAIFSRLDKEDKKLYILL</sequence>
<reference evidence="2 3" key="1">
    <citation type="journal article" date="2017" name="Genome Announc.">
        <title>Draft Genome Sequence of Romboutsia maritimum sp. nov. Strain CCRI-22766(T), Isolated from Coastal Estuarine Mud.</title>
        <authorList>
            <person name="Maheux A.F."/>
            <person name="Boudreau D.K."/>
            <person name="Berube E."/>
            <person name="Boissinot M."/>
            <person name="Raymond F."/>
            <person name="Brodeur S."/>
            <person name="Corbeil J."/>
            <person name="Brightwell G."/>
            <person name="Broda D."/>
            <person name="Omar R.F."/>
            <person name="Bergeron M.G."/>
        </authorList>
    </citation>
    <scope>NUCLEOTIDE SEQUENCE [LARGE SCALE GENOMIC DNA]</scope>
    <source>
        <strain evidence="2 3">CCRI-22766</strain>
    </source>
</reference>
<proteinExistence type="predicted"/>
<dbReference type="EMBL" id="NOJZ02000065">
    <property type="protein sequence ID" value="RDY22420.1"/>
    <property type="molecule type" value="Genomic_DNA"/>
</dbReference>
<gene>
    <name evidence="2" type="ORF">CHF27_013540</name>
</gene>
<comment type="caution">
    <text evidence="2">The sequence shown here is derived from an EMBL/GenBank/DDBJ whole genome shotgun (WGS) entry which is preliminary data.</text>
</comment>
<dbReference type="Pfam" id="PF01814">
    <property type="entry name" value="Hemerythrin"/>
    <property type="match status" value="1"/>
</dbReference>
<evidence type="ECO:0000259" key="1">
    <source>
        <dbReference type="Pfam" id="PF01814"/>
    </source>
</evidence>
<keyword evidence="3" id="KW-1185">Reference proteome</keyword>